<feature type="compositionally biased region" description="Polar residues" evidence="1">
    <location>
        <begin position="30"/>
        <end position="39"/>
    </location>
</feature>
<protein>
    <submittedName>
        <fullName evidence="2">Uncharacterized protein</fullName>
    </submittedName>
</protein>
<proteinExistence type="predicted"/>
<evidence type="ECO:0000256" key="1">
    <source>
        <dbReference type="SAM" id="MobiDB-lite"/>
    </source>
</evidence>
<evidence type="ECO:0000313" key="3">
    <source>
        <dbReference type="Proteomes" id="UP000275078"/>
    </source>
</evidence>
<name>A0A3N4HUQ6_ASCIM</name>
<keyword evidence="3" id="KW-1185">Reference proteome</keyword>
<reference evidence="2 3" key="1">
    <citation type="journal article" date="2018" name="Nat. Ecol. Evol.">
        <title>Pezizomycetes genomes reveal the molecular basis of ectomycorrhizal truffle lifestyle.</title>
        <authorList>
            <person name="Murat C."/>
            <person name="Payen T."/>
            <person name="Noel B."/>
            <person name="Kuo A."/>
            <person name="Morin E."/>
            <person name="Chen J."/>
            <person name="Kohler A."/>
            <person name="Krizsan K."/>
            <person name="Balestrini R."/>
            <person name="Da Silva C."/>
            <person name="Montanini B."/>
            <person name="Hainaut M."/>
            <person name="Levati E."/>
            <person name="Barry K.W."/>
            <person name="Belfiori B."/>
            <person name="Cichocki N."/>
            <person name="Clum A."/>
            <person name="Dockter R.B."/>
            <person name="Fauchery L."/>
            <person name="Guy J."/>
            <person name="Iotti M."/>
            <person name="Le Tacon F."/>
            <person name="Lindquist E.A."/>
            <person name="Lipzen A."/>
            <person name="Malagnac F."/>
            <person name="Mello A."/>
            <person name="Molinier V."/>
            <person name="Miyauchi S."/>
            <person name="Poulain J."/>
            <person name="Riccioni C."/>
            <person name="Rubini A."/>
            <person name="Sitrit Y."/>
            <person name="Splivallo R."/>
            <person name="Traeger S."/>
            <person name="Wang M."/>
            <person name="Zifcakova L."/>
            <person name="Wipf D."/>
            <person name="Zambonelli A."/>
            <person name="Paolocci F."/>
            <person name="Nowrousian M."/>
            <person name="Ottonello S."/>
            <person name="Baldrian P."/>
            <person name="Spatafora J.W."/>
            <person name="Henrissat B."/>
            <person name="Nagy L.G."/>
            <person name="Aury J.M."/>
            <person name="Wincker P."/>
            <person name="Grigoriev I.V."/>
            <person name="Bonfante P."/>
            <person name="Martin F.M."/>
        </authorList>
    </citation>
    <scope>NUCLEOTIDE SEQUENCE [LARGE SCALE GENOMIC DNA]</scope>
    <source>
        <strain evidence="2 3">RN42</strain>
    </source>
</reference>
<evidence type="ECO:0000313" key="2">
    <source>
        <dbReference type="EMBL" id="RPA73404.1"/>
    </source>
</evidence>
<accession>A0A3N4HUQ6</accession>
<feature type="compositionally biased region" description="Polar residues" evidence="1">
    <location>
        <begin position="70"/>
        <end position="82"/>
    </location>
</feature>
<dbReference type="AlphaFoldDB" id="A0A3N4HUQ6"/>
<dbReference type="EMBL" id="ML119822">
    <property type="protein sequence ID" value="RPA73404.1"/>
    <property type="molecule type" value="Genomic_DNA"/>
</dbReference>
<feature type="region of interest" description="Disordered" evidence="1">
    <location>
        <begin position="64"/>
        <end position="86"/>
    </location>
</feature>
<feature type="compositionally biased region" description="Basic and acidic residues" evidence="1">
    <location>
        <begin position="7"/>
        <end position="22"/>
    </location>
</feature>
<organism evidence="2 3">
    <name type="scientific">Ascobolus immersus RN42</name>
    <dbReference type="NCBI Taxonomy" id="1160509"/>
    <lineage>
        <taxon>Eukaryota</taxon>
        <taxon>Fungi</taxon>
        <taxon>Dikarya</taxon>
        <taxon>Ascomycota</taxon>
        <taxon>Pezizomycotina</taxon>
        <taxon>Pezizomycetes</taxon>
        <taxon>Pezizales</taxon>
        <taxon>Ascobolaceae</taxon>
        <taxon>Ascobolus</taxon>
    </lineage>
</organism>
<feature type="region of interest" description="Disordered" evidence="1">
    <location>
        <begin position="1"/>
        <end position="45"/>
    </location>
</feature>
<sequence>MATDGTQDGRKPSLFESHHPNEPLDPTDPAYNNTNNSVSRHGKLDDTCRDSLKLKTVEMDGMHLDGHGQSAISRNPPASLTGKQKRFSHRKRFSALLKTVVEPQLLERFRQHLDGSRRDDESRAGEDSVSLLIAAGFTKSEIPMRAESRDGLLERLLLYNVSRPLQCSDKYPTSISCSLATDNPINIRISTNKESFVLPDFLHPWPHSVILVPDGGLEARTIQLPLKALSTLASRCSV</sequence>
<dbReference type="Proteomes" id="UP000275078">
    <property type="component" value="Unassembled WGS sequence"/>
</dbReference>
<gene>
    <name evidence="2" type="ORF">BJ508DRAFT_366741</name>
</gene>